<evidence type="ECO:0000256" key="8">
    <source>
        <dbReference type="ARBA" id="ARBA00023049"/>
    </source>
</evidence>
<sequence>IDDPNLFEGDMYLSTAQRYAAMTGRDVSKAGLGRASINKNLWPNGVLVYQLDPAIESDAMNAINAAIKIWEQKTCIRFKKRTNEQDYCYVHIGAGCTSYVGRQGNRQLVSLARGCWLTHTVAHEFGHALGFYHEQSRPDRDNYVTINWNNIYDRYKFAFNKYPASTINSLGTEYDYGSVMHYEAYAFSKNREPSITPKKNGVTLSNRKGPSEIDVQQMNLLYKCSGGGGGGGGGSSCQDKINKCSQWFKQYCSWHQYVRENCKRSCKLC</sequence>
<keyword evidence="8 13" id="KW-0482">Metalloprotease</keyword>
<feature type="domain" description="Peptidase M12A" evidence="16">
    <location>
        <begin position="30"/>
        <end position="225"/>
    </location>
</feature>
<comment type="cofactor">
    <cofactor evidence="13 14">
        <name>Zn(2+)</name>
        <dbReference type="ChEBI" id="CHEBI:29105"/>
    </cofactor>
    <text evidence="13 14">Binds 1 zinc ion per subunit.</text>
</comment>
<accession>A7RU87</accession>
<feature type="binding site" evidence="13">
    <location>
        <position position="123"/>
    </location>
    <ligand>
        <name>Zn(2+)</name>
        <dbReference type="ChEBI" id="CHEBI:29105"/>
        <note>catalytic</note>
    </ligand>
</feature>
<feature type="non-terminal residue" evidence="17">
    <location>
        <position position="269"/>
    </location>
</feature>
<dbReference type="Proteomes" id="UP000001593">
    <property type="component" value="Unassembled WGS sequence"/>
</dbReference>
<feature type="binding site" evidence="13">
    <location>
        <position position="127"/>
    </location>
    <ligand>
        <name>Zn(2+)</name>
        <dbReference type="ChEBI" id="CHEBI:29105"/>
        <note>catalytic</note>
    </ligand>
</feature>
<dbReference type="FunCoup" id="A7RU87">
    <property type="interactions" value="1"/>
</dbReference>
<dbReference type="Pfam" id="PF01549">
    <property type="entry name" value="ShK"/>
    <property type="match status" value="1"/>
</dbReference>
<dbReference type="OMA" id="SKDGWTK"/>
<dbReference type="eggNOG" id="KOG3714">
    <property type="taxonomic scope" value="Eukaryota"/>
</dbReference>
<feature type="binding site" evidence="13">
    <location>
        <position position="133"/>
    </location>
    <ligand>
        <name>Zn(2+)</name>
        <dbReference type="ChEBI" id="CHEBI:29105"/>
        <note>catalytic</note>
    </ligand>
</feature>
<keyword evidence="11" id="KW-0325">Glycoprotein</keyword>
<proteinExistence type="predicted"/>
<keyword evidence="9" id="KW-0865">Zymogen</keyword>
<dbReference type="PhylomeDB" id="A7RU87"/>
<dbReference type="GO" id="GO:0005615">
    <property type="term" value="C:extracellular space"/>
    <property type="evidence" value="ECO:0000318"/>
    <property type="project" value="GO_Central"/>
</dbReference>
<keyword evidence="7 13" id="KW-0862">Zinc</keyword>
<evidence type="ECO:0000256" key="7">
    <source>
        <dbReference type="ARBA" id="ARBA00022833"/>
    </source>
</evidence>
<protein>
    <recommendedName>
        <fullName evidence="14">Metalloendopeptidase</fullName>
        <ecNumber evidence="14">3.4.24.-</ecNumber>
    </recommendedName>
</protein>
<dbReference type="PANTHER" id="PTHR10127">
    <property type="entry name" value="DISCOIDIN, CUB, EGF, LAMININ , AND ZINC METALLOPROTEASE DOMAIN CONTAINING"/>
    <property type="match status" value="1"/>
</dbReference>
<dbReference type="PROSITE" id="PS51670">
    <property type="entry name" value="SHKT"/>
    <property type="match status" value="1"/>
</dbReference>
<dbReference type="Gene3D" id="3.40.390.10">
    <property type="entry name" value="Collagenase (Catalytic Domain)"/>
    <property type="match status" value="1"/>
</dbReference>
<dbReference type="PROSITE" id="PS51864">
    <property type="entry name" value="ASTACIN"/>
    <property type="match status" value="1"/>
</dbReference>
<reference evidence="17 18" key="1">
    <citation type="journal article" date="2007" name="Science">
        <title>Sea anemone genome reveals ancestral eumetazoan gene repertoire and genomic organization.</title>
        <authorList>
            <person name="Putnam N.H."/>
            <person name="Srivastava M."/>
            <person name="Hellsten U."/>
            <person name="Dirks B."/>
            <person name="Chapman J."/>
            <person name="Salamov A."/>
            <person name="Terry A."/>
            <person name="Shapiro H."/>
            <person name="Lindquist E."/>
            <person name="Kapitonov V.V."/>
            <person name="Jurka J."/>
            <person name="Genikhovich G."/>
            <person name="Grigoriev I.V."/>
            <person name="Lucas S.M."/>
            <person name="Steele R.E."/>
            <person name="Finnerty J.R."/>
            <person name="Technau U."/>
            <person name="Martindale M.Q."/>
            <person name="Rokhsar D.S."/>
        </authorList>
    </citation>
    <scope>NUCLEOTIDE SEQUENCE [LARGE SCALE GENOMIC DNA]</scope>
    <source>
        <strain evidence="18">CH2 X CH6</strain>
    </source>
</reference>
<evidence type="ECO:0000256" key="6">
    <source>
        <dbReference type="ARBA" id="ARBA00022801"/>
    </source>
</evidence>
<dbReference type="PRINTS" id="PR00480">
    <property type="entry name" value="ASTACIN"/>
</dbReference>
<dbReference type="InterPro" id="IPR034035">
    <property type="entry name" value="Astacin-like_dom"/>
</dbReference>
<gene>
    <name evidence="17" type="ORF">NEMVEDRAFT_v1g93647</name>
</gene>
<dbReference type="GO" id="GO:0004222">
    <property type="term" value="F:metalloendopeptidase activity"/>
    <property type="evidence" value="ECO:0000318"/>
    <property type="project" value="GO_Central"/>
</dbReference>
<dbReference type="InterPro" id="IPR006026">
    <property type="entry name" value="Peptidase_Metallo"/>
</dbReference>
<feature type="active site" evidence="13">
    <location>
        <position position="124"/>
    </location>
</feature>
<evidence type="ECO:0000256" key="9">
    <source>
        <dbReference type="ARBA" id="ARBA00023145"/>
    </source>
</evidence>
<keyword evidence="10 12" id="KW-1015">Disulfide bond</keyword>
<evidence type="ECO:0000256" key="5">
    <source>
        <dbReference type="ARBA" id="ARBA00022729"/>
    </source>
</evidence>
<evidence type="ECO:0000256" key="3">
    <source>
        <dbReference type="ARBA" id="ARBA00022670"/>
    </source>
</evidence>
<comment type="function">
    <text evidence="1">Metalloprotease.</text>
</comment>
<evidence type="ECO:0000259" key="16">
    <source>
        <dbReference type="PROSITE" id="PS51864"/>
    </source>
</evidence>
<evidence type="ECO:0000259" key="15">
    <source>
        <dbReference type="PROSITE" id="PS51670"/>
    </source>
</evidence>
<evidence type="ECO:0000313" key="17">
    <source>
        <dbReference type="EMBL" id="EDO45037.1"/>
    </source>
</evidence>
<organism evidence="17 18">
    <name type="scientific">Nematostella vectensis</name>
    <name type="common">Starlet sea anemone</name>
    <dbReference type="NCBI Taxonomy" id="45351"/>
    <lineage>
        <taxon>Eukaryota</taxon>
        <taxon>Metazoa</taxon>
        <taxon>Cnidaria</taxon>
        <taxon>Anthozoa</taxon>
        <taxon>Hexacorallia</taxon>
        <taxon>Actiniaria</taxon>
        <taxon>Edwardsiidae</taxon>
        <taxon>Nematostella</taxon>
    </lineage>
</organism>
<dbReference type="EMBL" id="DS469539">
    <property type="protein sequence ID" value="EDO45037.1"/>
    <property type="molecule type" value="Genomic_DNA"/>
</dbReference>
<dbReference type="InterPro" id="IPR001506">
    <property type="entry name" value="Peptidase_M12A"/>
</dbReference>
<feature type="domain" description="ShKT" evidence="15">
    <location>
        <begin position="237"/>
        <end position="269"/>
    </location>
</feature>
<dbReference type="InterPro" id="IPR003582">
    <property type="entry name" value="ShKT_dom"/>
</dbReference>
<evidence type="ECO:0000256" key="14">
    <source>
        <dbReference type="RuleBase" id="RU361183"/>
    </source>
</evidence>
<evidence type="ECO:0000313" key="18">
    <source>
        <dbReference type="Proteomes" id="UP000001593"/>
    </source>
</evidence>
<evidence type="ECO:0000256" key="10">
    <source>
        <dbReference type="ARBA" id="ARBA00023157"/>
    </source>
</evidence>
<dbReference type="AlphaFoldDB" id="A7RU87"/>
<keyword evidence="6 13" id="KW-0378">Hydrolase</keyword>
<evidence type="ECO:0000256" key="4">
    <source>
        <dbReference type="ARBA" id="ARBA00022723"/>
    </source>
</evidence>
<dbReference type="SUPFAM" id="SSF55486">
    <property type="entry name" value="Metalloproteases ('zincins'), catalytic domain"/>
    <property type="match status" value="1"/>
</dbReference>
<evidence type="ECO:0000256" key="2">
    <source>
        <dbReference type="ARBA" id="ARBA00022656"/>
    </source>
</evidence>
<evidence type="ECO:0000256" key="1">
    <source>
        <dbReference type="ARBA" id="ARBA00002657"/>
    </source>
</evidence>
<comment type="caution">
    <text evidence="12">Lacks conserved residue(s) required for the propagation of feature annotation.</text>
</comment>
<evidence type="ECO:0000256" key="11">
    <source>
        <dbReference type="ARBA" id="ARBA00023180"/>
    </source>
</evidence>
<dbReference type="SMART" id="SM00235">
    <property type="entry name" value="ZnMc"/>
    <property type="match status" value="1"/>
</dbReference>
<keyword evidence="4 13" id="KW-0479">Metal-binding</keyword>
<dbReference type="Pfam" id="PF01400">
    <property type="entry name" value="Astacin"/>
    <property type="match status" value="1"/>
</dbReference>
<feature type="disulfide bond" evidence="12">
    <location>
        <begin position="244"/>
        <end position="262"/>
    </location>
</feature>
<dbReference type="EC" id="3.4.24.-" evidence="14"/>
<name>A7RU87_NEMVE</name>
<keyword evidence="2" id="KW-0800">Toxin</keyword>
<dbReference type="InterPro" id="IPR024079">
    <property type="entry name" value="MetalloPept_cat_dom_sf"/>
</dbReference>
<keyword evidence="18" id="KW-1185">Reference proteome</keyword>
<keyword evidence="5" id="KW-0732">Signal</keyword>
<dbReference type="GO" id="GO:0006508">
    <property type="term" value="P:proteolysis"/>
    <property type="evidence" value="ECO:0007669"/>
    <property type="project" value="UniProtKB-KW"/>
</dbReference>
<keyword evidence="3 13" id="KW-0645">Protease</keyword>
<dbReference type="PANTHER" id="PTHR10127:SF780">
    <property type="entry name" value="METALLOENDOPEPTIDASE"/>
    <property type="match status" value="1"/>
</dbReference>
<evidence type="ECO:0000256" key="13">
    <source>
        <dbReference type="PROSITE-ProRule" id="PRU01211"/>
    </source>
</evidence>
<dbReference type="InParanoid" id="A7RU87"/>
<dbReference type="HOGENOM" id="CLU_017286_0_3_1"/>
<dbReference type="CDD" id="cd04280">
    <property type="entry name" value="ZnMc_astacin_like"/>
    <property type="match status" value="1"/>
</dbReference>
<dbReference type="FunFam" id="3.40.390.10:FF:000015">
    <property type="entry name" value="Meprin A subunit"/>
    <property type="match status" value="1"/>
</dbReference>
<evidence type="ECO:0000256" key="12">
    <source>
        <dbReference type="PROSITE-ProRule" id="PRU01005"/>
    </source>
</evidence>
<dbReference type="GO" id="GO:0008270">
    <property type="term" value="F:zinc ion binding"/>
    <property type="evidence" value="ECO:0007669"/>
    <property type="project" value="UniProtKB-UniRule"/>
</dbReference>
<dbReference type="GO" id="GO:0090729">
    <property type="term" value="F:toxin activity"/>
    <property type="evidence" value="ECO:0007669"/>
    <property type="project" value="UniProtKB-KW"/>
</dbReference>